<accession>A0A1B8ZQ74</accession>
<protein>
    <submittedName>
        <fullName evidence="1">Uncharacterized protein</fullName>
    </submittedName>
</protein>
<evidence type="ECO:0000313" key="2">
    <source>
        <dbReference type="Proteomes" id="UP000093432"/>
    </source>
</evidence>
<name>A0A1B8ZQ74_9FLAO</name>
<sequence length="68" mass="7492">MLNEIFSQAGASILPVPKIISKIRFISILQKIILAALRVNNTLRNSKVLLFHTDTSETLASIEGKNTV</sequence>
<organism evidence="1 2">
    <name type="scientific">Chryseobacterium arthrosphaerae</name>
    <dbReference type="NCBI Taxonomy" id="651561"/>
    <lineage>
        <taxon>Bacteria</taxon>
        <taxon>Pseudomonadati</taxon>
        <taxon>Bacteroidota</taxon>
        <taxon>Flavobacteriia</taxon>
        <taxon>Flavobacteriales</taxon>
        <taxon>Weeksellaceae</taxon>
        <taxon>Chryseobacterium group</taxon>
        <taxon>Chryseobacterium</taxon>
    </lineage>
</organism>
<gene>
    <name evidence="1" type="ORF">BBI00_04860</name>
</gene>
<proteinExistence type="predicted"/>
<reference evidence="2" key="1">
    <citation type="submission" date="2016-07" db="EMBL/GenBank/DDBJ databases">
        <authorList>
            <person name="Florea S."/>
            <person name="Webb J.S."/>
            <person name="Jaromczyk J."/>
            <person name="Schardl C.L."/>
        </authorList>
    </citation>
    <scope>NUCLEOTIDE SEQUENCE [LARGE SCALE GENOMIC DNA]</scope>
    <source>
        <strain evidence="2">CC-VM-7</strain>
    </source>
</reference>
<evidence type="ECO:0000313" key="1">
    <source>
        <dbReference type="EMBL" id="OCA73714.1"/>
    </source>
</evidence>
<comment type="caution">
    <text evidence="1">The sequence shown here is derived from an EMBL/GenBank/DDBJ whole genome shotgun (WGS) entry which is preliminary data.</text>
</comment>
<dbReference type="AlphaFoldDB" id="A0A1B8ZQ74"/>
<dbReference type="EMBL" id="MAYG01000001">
    <property type="protein sequence ID" value="OCA73714.1"/>
    <property type="molecule type" value="Genomic_DNA"/>
</dbReference>
<dbReference type="Proteomes" id="UP000093432">
    <property type="component" value="Unassembled WGS sequence"/>
</dbReference>